<organism evidence="1 2">
    <name type="scientific">Haematococcus lacustris</name>
    <name type="common">Green alga</name>
    <name type="synonym">Haematococcus pluvialis</name>
    <dbReference type="NCBI Taxonomy" id="44745"/>
    <lineage>
        <taxon>Eukaryota</taxon>
        <taxon>Viridiplantae</taxon>
        <taxon>Chlorophyta</taxon>
        <taxon>core chlorophytes</taxon>
        <taxon>Chlorophyceae</taxon>
        <taxon>CS clade</taxon>
        <taxon>Chlamydomonadales</taxon>
        <taxon>Haematococcaceae</taxon>
        <taxon>Haematococcus</taxon>
    </lineage>
</organism>
<dbReference type="AlphaFoldDB" id="A0A699YJQ8"/>
<keyword evidence="2" id="KW-1185">Reference proteome</keyword>
<gene>
    <name evidence="1" type="ORF">HaLaN_05624</name>
</gene>
<comment type="caution">
    <text evidence="1">The sequence shown here is derived from an EMBL/GenBank/DDBJ whole genome shotgun (WGS) entry which is preliminary data.</text>
</comment>
<accession>A0A699YJQ8</accession>
<reference evidence="1 2" key="1">
    <citation type="submission" date="2020-02" db="EMBL/GenBank/DDBJ databases">
        <title>Draft genome sequence of Haematococcus lacustris strain NIES-144.</title>
        <authorList>
            <person name="Morimoto D."/>
            <person name="Nakagawa S."/>
            <person name="Yoshida T."/>
            <person name="Sawayama S."/>
        </authorList>
    </citation>
    <scope>NUCLEOTIDE SEQUENCE [LARGE SCALE GENOMIC DNA]</scope>
    <source>
        <strain evidence="1 2">NIES-144</strain>
    </source>
</reference>
<protein>
    <submittedName>
        <fullName evidence="1">Uncharacterized protein</fullName>
    </submittedName>
</protein>
<evidence type="ECO:0000313" key="2">
    <source>
        <dbReference type="Proteomes" id="UP000485058"/>
    </source>
</evidence>
<name>A0A699YJQ8_HAELA</name>
<evidence type="ECO:0000313" key="1">
    <source>
        <dbReference type="EMBL" id="GFH10330.1"/>
    </source>
</evidence>
<dbReference type="Proteomes" id="UP000485058">
    <property type="component" value="Unassembled WGS sequence"/>
</dbReference>
<dbReference type="EMBL" id="BLLF01000307">
    <property type="protein sequence ID" value="GFH10330.1"/>
    <property type="molecule type" value="Genomic_DNA"/>
</dbReference>
<sequence>MQWNVQRFCHMRCSIAQWVGHNQVRLQSKSQTAYIVHPAHGALCGQGDDMGPNHGLSAAVQVPLMTVWFPGFQWKCRQAAKPVELLKPQPGAWHCHTCGRRWADAALDVVWTRSC</sequence>
<proteinExistence type="predicted"/>